<evidence type="ECO:0000256" key="3">
    <source>
        <dbReference type="SAM" id="SignalP"/>
    </source>
</evidence>
<evidence type="ECO:0000313" key="5">
    <source>
        <dbReference type="EMBL" id="RXG11721.1"/>
    </source>
</evidence>
<comment type="caution">
    <text evidence="5">The sequence shown here is derived from an EMBL/GenBank/DDBJ whole genome shotgun (WGS) entry which is preliminary data.</text>
</comment>
<dbReference type="PROSITE" id="PS50853">
    <property type="entry name" value="FN3"/>
    <property type="match status" value="1"/>
</dbReference>
<dbReference type="Gene3D" id="2.60.40.10">
    <property type="entry name" value="Immunoglobulins"/>
    <property type="match status" value="8"/>
</dbReference>
<keyword evidence="1" id="KW-0433">Leucine-rich repeat</keyword>
<dbReference type="GO" id="GO:0035591">
    <property type="term" value="F:signaling adaptor activity"/>
    <property type="evidence" value="ECO:0007669"/>
    <property type="project" value="TreeGrafter"/>
</dbReference>
<dbReference type="PANTHER" id="PTHR47566">
    <property type="match status" value="1"/>
</dbReference>
<dbReference type="InterPro" id="IPR001611">
    <property type="entry name" value="Leu-rich_rpt"/>
</dbReference>
<dbReference type="InterPro" id="IPR032675">
    <property type="entry name" value="LRR_dom_sf"/>
</dbReference>
<dbReference type="InterPro" id="IPR026341">
    <property type="entry name" value="T9SS_type_B"/>
</dbReference>
<dbReference type="Proteomes" id="UP000289821">
    <property type="component" value="Unassembled WGS sequence"/>
</dbReference>
<dbReference type="EMBL" id="QOVI01000009">
    <property type="protein sequence ID" value="RXG11721.1"/>
    <property type="molecule type" value="Genomic_DNA"/>
</dbReference>
<dbReference type="InterPro" id="IPR013783">
    <property type="entry name" value="Ig-like_fold"/>
</dbReference>
<dbReference type="InterPro" id="IPR052574">
    <property type="entry name" value="CDIRP"/>
</dbReference>
<dbReference type="CDD" id="cd00063">
    <property type="entry name" value="FN3"/>
    <property type="match status" value="1"/>
</dbReference>
<dbReference type="NCBIfam" id="TIGR04131">
    <property type="entry name" value="Bac_Flav_CTERM"/>
    <property type="match status" value="1"/>
</dbReference>
<proteinExistence type="predicted"/>
<evidence type="ECO:0000256" key="2">
    <source>
        <dbReference type="ARBA" id="ARBA00022737"/>
    </source>
</evidence>
<feature type="signal peptide" evidence="3">
    <location>
        <begin position="1"/>
        <end position="25"/>
    </location>
</feature>
<dbReference type="PROSITE" id="PS51450">
    <property type="entry name" value="LRR"/>
    <property type="match status" value="1"/>
</dbReference>
<protein>
    <submittedName>
        <fullName evidence="5">Gliding motility-associated-like protein</fullName>
    </submittedName>
</protein>
<dbReference type="OrthoDB" id="9813840at2"/>
<keyword evidence="2" id="KW-0677">Repeat</keyword>
<feature type="chain" id="PRO_5020363981" evidence="3">
    <location>
        <begin position="26"/>
        <end position="1663"/>
    </location>
</feature>
<feature type="domain" description="Fibronectin type-III" evidence="4">
    <location>
        <begin position="1468"/>
        <end position="1559"/>
    </location>
</feature>
<evidence type="ECO:0000256" key="1">
    <source>
        <dbReference type="ARBA" id="ARBA00022614"/>
    </source>
</evidence>
<keyword evidence="6" id="KW-1185">Reference proteome</keyword>
<dbReference type="Pfam" id="PF13585">
    <property type="entry name" value="CHU_C"/>
    <property type="match status" value="1"/>
</dbReference>
<organism evidence="5 6">
    <name type="scientific">Leeuwenhoekiella aestuarii</name>
    <dbReference type="NCBI Taxonomy" id="2249426"/>
    <lineage>
        <taxon>Bacteria</taxon>
        <taxon>Pseudomonadati</taxon>
        <taxon>Bacteroidota</taxon>
        <taxon>Flavobacteriia</taxon>
        <taxon>Flavobacteriales</taxon>
        <taxon>Flavobacteriaceae</taxon>
        <taxon>Leeuwenhoekiella</taxon>
    </lineage>
</organism>
<reference evidence="5 6" key="1">
    <citation type="submission" date="2018-07" db="EMBL/GenBank/DDBJ databases">
        <title>Leeuwenhoekiella genomics.</title>
        <authorList>
            <person name="Tahon G."/>
            <person name="Willems A."/>
        </authorList>
    </citation>
    <scope>NUCLEOTIDE SEQUENCE [LARGE SCALE GENOMIC DNA]</scope>
    <source>
        <strain evidence="5 6">R-50232</strain>
    </source>
</reference>
<gene>
    <name evidence="5" type="ORF">DSM04_10946</name>
</gene>
<sequence>MNFLRPLIKLFGFLLVVFYGTDAVSQTTPIPDTNFEQDLITQGYDTNGLNGNILNTDAAAFTNYSTGRNDIIDFTGLEAFVNLVTLNAGTNQFATLPLTTLTLLEELVFDQNMALASLDLSGNPNLKIFQARANGGSNTAPITVIDLSNNLQLEDINIYNFRNLQQVIFPDTDTVVSIYLLMHNDITVDFSGYSSLESLALSTNFNNSFPITATLPSEQNVLRSVAFQGGNIINVDLSNFLALEFISLQSTNTETIDIPQTTALTTIRISGHKIASASFADASMLQNLDITRKIDPPGLILDLTQNQALTALNASSNYMNAIDLSQNTVLKNLNLSNNDFISFDISQNIALEDLNASNNAITNLDLSTNTLLKAINLNNNELPTLDLSTNLELERLNLSRNLLPTLDVTNNTKLRSLSINDNLFTDTGLDLTQNPELDYLNASNNQIESLDITQNVKLGSLILHHNLFSGTDIMDQYYAIWSANGALGASDDLDVSNNLLTGKIPDFASLALDRRTNYFELKFNDNYFHFGDFEEQHLDYVALLTTFWSTNSSLRLFREYRYAPQAKVNAVENLTHNAGEDIVLTTVVRGSQNHYKWFKDGVAIPDAPDSPNLVLDDLNSCDAGVYYSEITSDLVPFENSNPPGTNGKNLLLVRNDITLDVNYTQECTSLTAPADGSSNIPRNPRLEWEDRSGACGYRITVGTTNGGSEILDKVDVGEDPFYALTSNLPANTQIFVRITPYYAGGAESNTCTVTDFTTGTAVLNRPACAPIMNPLPGSIDATVNTTIDWDASTGATGYSLSLGTYPGGTDLLAKTDLGNTLTYTHPTALPYDTVIYVNLTPYNSDGEAVGCPERSFRTEKLVNTPSCTTLINPTAGAINVPLDTDLSWNASAAATGYFLSVGTTSGGSEILNKLNIGNVTSYDLTSDLPENTEIFVSIIPYNSAANATGCTEESFTTETLLTPPECTTLSSPLDGATDVAIDTNLNWNASATATGYFLNAGTTSGGKDILNNLDVGNVTSYDLTSDLPENTEIFVSITPYNSAGNATGCTEESFTTETLLTPPACTTLSSPLAGATDVVVDTDLSWNASASATGYFLSVGTTSSGSEILNNLDVGNTTTHDLTSDLSENTEIIVSITPYNSAGNATGCTEESFTTETLLTPPECITLSSPLAGATDVVVDTDLSWNASASATGYFLSVGTTSSGSEILNNLDVGNTTTHDLTSDLSENTVIFVSIIPYNSAGNATGCTEESFTTETLLTPPACTTLSSPLDGATDVSVDTDLSWNASATATKYFLSVGTTIAGGEILDNLDVGNKTTHDLTSDLPENTVIFVSITPYNSAGNATGCAEKSFTTGSATPPPLPSCTTLTNPGPGSTGAFITATISWERVDFATGYLISMGLETQATSYVENRDIGNSDTFFLGEALPYNTDVYVKIVPYNSTGEAQGCMIQTFRTRPDPNTPDEFNCTQITSPQDGATAVATTTSLTWDAVPDAVSYLLTVGTTSGGGEIFNLLNVGSDTSFTFIDELEPNTTYYVTVTPGYGSGSATDCPEIRFTTAQTTGTVTKAPKSRYGISPDGDGINEFWRIEDLDQYPNNTVSVFNRWGDLVFETKDYDNSLNVFRGEANQKTGMGAGKLPEGTYFFMITSDNPELTEPVKGFIVLKR</sequence>
<dbReference type="RefSeq" id="WP_128762721.1">
    <property type="nucleotide sequence ID" value="NZ_QOVI01000009.1"/>
</dbReference>
<accession>A0A4Q0NQ02</accession>
<dbReference type="SUPFAM" id="SSF52058">
    <property type="entry name" value="L domain-like"/>
    <property type="match status" value="2"/>
</dbReference>
<dbReference type="InterPro" id="IPR003961">
    <property type="entry name" value="FN3_dom"/>
</dbReference>
<dbReference type="PANTHER" id="PTHR47566:SF1">
    <property type="entry name" value="PROTEIN NUD1"/>
    <property type="match status" value="1"/>
</dbReference>
<dbReference type="InterPro" id="IPR036116">
    <property type="entry name" value="FN3_sf"/>
</dbReference>
<keyword evidence="3" id="KW-0732">Signal</keyword>
<evidence type="ECO:0000313" key="6">
    <source>
        <dbReference type="Proteomes" id="UP000289821"/>
    </source>
</evidence>
<name>A0A4Q0NQ02_9FLAO</name>
<dbReference type="SMART" id="SM00060">
    <property type="entry name" value="FN3"/>
    <property type="match status" value="6"/>
</dbReference>
<evidence type="ECO:0000259" key="4">
    <source>
        <dbReference type="PROSITE" id="PS50853"/>
    </source>
</evidence>
<dbReference type="SUPFAM" id="SSF49265">
    <property type="entry name" value="Fibronectin type III"/>
    <property type="match status" value="2"/>
</dbReference>
<dbReference type="Gene3D" id="3.80.10.10">
    <property type="entry name" value="Ribonuclease Inhibitor"/>
    <property type="match status" value="2"/>
</dbReference>